<protein>
    <submittedName>
        <fullName evidence="1">Uncharacterized protein</fullName>
    </submittedName>
</protein>
<feature type="non-terminal residue" evidence="1">
    <location>
        <position position="100"/>
    </location>
</feature>
<dbReference type="Proteomes" id="UP000618579">
    <property type="component" value="Unassembled WGS sequence"/>
</dbReference>
<organism evidence="1 2">
    <name type="scientific">Paenibacillus planticolens</name>
    <dbReference type="NCBI Taxonomy" id="2654976"/>
    <lineage>
        <taxon>Bacteria</taxon>
        <taxon>Bacillati</taxon>
        <taxon>Bacillota</taxon>
        <taxon>Bacilli</taxon>
        <taxon>Bacillales</taxon>
        <taxon>Paenibacillaceae</taxon>
        <taxon>Paenibacillus</taxon>
    </lineage>
</organism>
<dbReference type="EMBL" id="WHNZ01000086">
    <property type="protein sequence ID" value="NOV04849.1"/>
    <property type="molecule type" value="Genomic_DNA"/>
</dbReference>
<reference evidence="1 2" key="1">
    <citation type="submission" date="2019-10" db="EMBL/GenBank/DDBJ databases">
        <title>Description of Paenibacillus pedi sp. nov.</title>
        <authorList>
            <person name="Carlier A."/>
            <person name="Qi S."/>
        </authorList>
    </citation>
    <scope>NUCLEOTIDE SEQUENCE [LARGE SCALE GENOMIC DNA]</scope>
    <source>
        <strain evidence="1 2">LMG 31457</strain>
    </source>
</reference>
<evidence type="ECO:0000313" key="1">
    <source>
        <dbReference type="EMBL" id="NOV04849.1"/>
    </source>
</evidence>
<accession>A0ABX2A127</accession>
<proteinExistence type="predicted"/>
<name>A0ABX2A127_9BACL</name>
<evidence type="ECO:0000313" key="2">
    <source>
        <dbReference type="Proteomes" id="UP000618579"/>
    </source>
</evidence>
<comment type="caution">
    <text evidence="1">The sequence shown here is derived from an EMBL/GenBank/DDBJ whole genome shotgun (WGS) entry which is preliminary data.</text>
</comment>
<gene>
    <name evidence="1" type="ORF">GC097_33305</name>
</gene>
<keyword evidence="2" id="KW-1185">Reference proteome</keyword>
<dbReference type="RefSeq" id="WP_171687646.1">
    <property type="nucleotide sequence ID" value="NZ_WHNZ01000086.1"/>
</dbReference>
<sequence length="100" mass="11716">MGMNRKGRRKLIHSGRTFYWYVEKEINDYGQKDLIVVSEDKRFNISYEVGQFDKPQTPLVVIKGMEFKGLEGYNRQGWTRVKVTAWEDCIITPGLVKTIL</sequence>